<dbReference type="PANTHER" id="PTHR40621:SF11">
    <property type="entry name" value="TRANSCRIPTION FACTOR KAPC-RELATED"/>
    <property type="match status" value="1"/>
</dbReference>
<feature type="compositionally biased region" description="Low complexity" evidence="7">
    <location>
        <begin position="152"/>
        <end position="192"/>
    </location>
</feature>
<gene>
    <name evidence="8" type="ORF">B0H66DRAFT_526740</name>
</gene>
<organism evidence="8 9">
    <name type="scientific">Apodospora peruviana</name>
    <dbReference type="NCBI Taxonomy" id="516989"/>
    <lineage>
        <taxon>Eukaryota</taxon>
        <taxon>Fungi</taxon>
        <taxon>Dikarya</taxon>
        <taxon>Ascomycota</taxon>
        <taxon>Pezizomycotina</taxon>
        <taxon>Sordariomycetes</taxon>
        <taxon>Sordariomycetidae</taxon>
        <taxon>Sordariales</taxon>
        <taxon>Lasiosphaeriaceae</taxon>
        <taxon>Apodospora</taxon>
    </lineage>
</organism>
<evidence type="ECO:0000256" key="4">
    <source>
        <dbReference type="ARBA" id="ARBA00023125"/>
    </source>
</evidence>
<dbReference type="CDD" id="cd14688">
    <property type="entry name" value="bZIP_YAP"/>
    <property type="match status" value="1"/>
</dbReference>
<reference evidence="8" key="1">
    <citation type="journal article" date="2023" name="Mol. Phylogenet. Evol.">
        <title>Genome-scale phylogeny and comparative genomics of the fungal order Sordariales.</title>
        <authorList>
            <person name="Hensen N."/>
            <person name="Bonometti L."/>
            <person name="Westerberg I."/>
            <person name="Brannstrom I.O."/>
            <person name="Guillou S."/>
            <person name="Cros-Aarteil S."/>
            <person name="Calhoun S."/>
            <person name="Haridas S."/>
            <person name="Kuo A."/>
            <person name="Mondo S."/>
            <person name="Pangilinan J."/>
            <person name="Riley R."/>
            <person name="LaButti K."/>
            <person name="Andreopoulos B."/>
            <person name="Lipzen A."/>
            <person name="Chen C."/>
            <person name="Yan M."/>
            <person name="Daum C."/>
            <person name="Ng V."/>
            <person name="Clum A."/>
            <person name="Steindorff A."/>
            <person name="Ohm R.A."/>
            <person name="Martin F."/>
            <person name="Silar P."/>
            <person name="Natvig D.O."/>
            <person name="Lalanne C."/>
            <person name="Gautier V."/>
            <person name="Ament-Velasquez S.L."/>
            <person name="Kruys A."/>
            <person name="Hutchinson M.I."/>
            <person name="Powell A.J."/>
            <person name="Barry K."/>
            <person name="Miller A.N."/>
            <person name="Grigoriev I.V."/>
            <person name="Debuchy R."/>
            <person name="Gladieux P."/>
            <person name="Hiltunen Thoren M."/>
            <person name="Johannesson H."/>
        </authorList>
    </citation>
    <scope>NUCLEOTIDE SEQUENCE</scope>
    <source>
        <strain evidence="8">CBS 118394</strain>
    </source>
</reference>
<dbReference type="GO" id="GO:0090575">
    <property type="term" value="C:RNA polymerase II transcription regulator complex"/>
    <property type="evidence" value="ECO:0007669"/>
    <property type="project" value="TreeGrafter"/>
</dbReference>
<feature type="compositionally biased region" description="Low complexity" evidence="7">
    <location>
        <begin position="96"/>
        <end position="128"/>
    </location>
</feature>
<feature type="region of interest" description="Disordered" evidence="7">
    <location>
        <begin position="152"/>
        <end position="201"/>
    </location>
</feature>
<evidence type="ECO:0000256" key="6">
    <source>
        <dbReference type="ARBA" id="ARBA00023242"/>
    </source>
</evidence>
<dbReference type="GO" id="GO:0001228">
    <property type="term" value="F:DNA-binding transcription activator activity, RNA polymerase II-specific"/>
    <property type="evidence" value="ECO:0007669"/>
    <property type="project" value="TreeGrafter"/>
</dbReference>
<evidence type="ECO:0000256" key="3">
    <source>
        <dbReference type="ARBA" id="ARBA00023015"/>
    </source>
</evidence>
<reference evidence="8" key="2">
    <citation type="submission" date="2023-06" db="EMBL/GenBank/DDBJ databases">
        <authorList>
            <consortium name="Lawrence Berkeley National Laboratory"/>
            <person name="Haridas S."/>
            <person name="Hensen N."/>
            <person name="Bonometti L."/>
            <person name="Westerberg I."/>
            <person name="Brannstrom I.O."/>
            <person name="Guillou S."/>
            <person name="Cros-Aarteil S."/>
            <person name="Calhoun S."/>
            <person name="Kuo A."/>
            <person name="Mondo S."/>
            <person name="Pangilinan J."/>
            <person name="Riley R."/>
            <person name="Labutti K."/>
            <person name="Andreopoulos B."/>
            <person name="Lipzen A."/>
            <person name="Chen C."/>
            <person name="Yanf M."/>
            <person name="Daum C."/>
            <person name="Ng V."/>
            <person name="Clum A."/>
            <person name="Steindorff A."/>
            <person name="Ohm R."/>
            <person name="Martin F."/>
            <person name="Silar P."/>
            <person name="Natvig D."/>
            <person name="Lalanne C."/>
            <person name="Gautier V."/>
            <person name="Ament-Velasquez S.L."/>
            <person name="Kruys A."/>
            <person name="Hutchinson M.I."/>
            <person name="Powell A.J."/>
            <person name="Barry K."/>
            <person name="Miller A.N."/>
            <person name="Grigoriev I.V."/>
            <person name="Debuchy R."/>
            <person name="Gladieux P."/>
            <person name="Thoren M.H."/>
            <person name="Johannesson H."/>
        </authorList>
    </citation>
    <scope>NUCLEOTIDE SEQUENCE</scope>
    <source>
        <strain evidence="8">CBS 118394</strain>
    </source>
</reference>
<sequence length="407" mass="44325">MLFKIYRKLRIGPPGGYQDPGEGSSSSARTPQDKAQLRRAQVRKAQIQHRQRKANYVKQLEQDVAHIRDMITTEQHEVQILRDENDVMRTAMGIQSSSSGGSSLLPMGSSDIHPGVTPSPYGGSSSTTQDLDYISMSLALDDVMNRPAYRISGSSAASGSPSYYPTSSTSPDLDSLLGPSPSRGLPAAGTTTMPPPLPDMTSEQTQQAINFILALSLIRLEHVCWDHFRFTDFQPATNTPGTRFRASGHTMMATSLALRGAPEQVFESVGRTKANLLWSNRRANPVPEDMTTDWQASGLTLTSLYGLACSISDADLEITPVQAWFELAACWPMAVLLRGDVLDRLKKEFVGVVRCPHYGAQIERGAYESIVERVLGPEVDALLAEDVLKLDSARVDSGMGQQIGLAV</sequence>
<keyword evidence="5" id="KW-0804">Transcription</keyword>
<keyword evidence="6" id="KW-0539">Nucleus</keyword>
<keyword evidence="3" id="KW-0805">Transcription regulation</keyword>
<dbReference type="PANTHER" id="PTHR40621">
    <property type="entry name" value="TRANSCRIPTION FACTOR KAPC-RELATED"/>
    <property type="match status" value="1"/>
</dbReference>
<evidence type="ECO:0000256" key="7">
    <source>
        <dbReference type="SAM" id="MobiDB-lite"/>
    </source>
</evidence>
<comment type="similarity">
    <text evidence="2">Belongs to the bZIP family.</text>
</comment>
<dbReference type="Proteomes" id="UP001283341">
    <property type="component" value="Unassembled WGS sequence"/>
</dbReference>
<dbReference type="InterPro" id="IPR050936">
    <property type="entry name" value="AP-1-like"/>
</dbReference>
<evidence type="ECO:0000256" key="5">
    <source>
        <dbReference type="ARBA" id="ARBA00023163"/>
    </source>
</evidence>
<evidence type="ECO:0000256" key="2">
    <source>
        <dbReference type="ARBA" id="ARBA00007163"/>
    </source>
</evidence>
<dbReference type="EMBL" id="JAUEDM010000001">
    <property type="protein sequence ID" value="KAK3329356.1"/>
    <property type="molecule type" value="Genomic_DNA"/>
</dbReference>
<protein>
    <submittedName>
        <fullName evidence="8">BZIP-type transcription factor</fullName>
    </submittedName>
</protein>
<feature type="region of interest" description="Disordered" evidence="7">
    <location>
        <begin position="12"/>
        <end position="35"/>
    </location>
</feature>
<dbReference type="GO" id="GO:0000976">
    <property type="term" value="F:transcription cis-regulatory region binding"/>
    <property type="evidence" value="ECO:0007669"/>
    <property type="project" value="InterPro"/>
</dbReference>
<proteinExistence type="inferred from homology"/>
<evidence type="ECO:0000313" key="8">
    <source>
        <dbReference type="EMBL" id="KAK3329356.1"/>
    </source>
</evidence>
<comment type="subcellular location">
    <subcellularLocation>
        <location evidence="1">Nucleus</location>
    </subcellularLocation>
</comment>
<comment type="caution">
    <text evidence="8">The sequence shown here is derived from an EMBL/GenBank/DDBJ whole genome shotgun (WGS) entry which is preliminary data.</text>
</comment>
<accession>A0AAE0ME94</accession>
<evidence type="ECO:0000256" key="1">
    <source>
        <dbReference type="ARBA" id="ARBA00004123"/>
    </source>
</evidence>
<keyword evidence="4" id="KW-0238">DNA-binding</keyword>
<dbReference type="Gene3D" id="1.20.5.170">
    <property type="match status" value="1"/>
</dbReference>
<evidence type="ECO:0000313" key="9">
    <source>
        <dbReference type="Proteomes" id="UP001283341"/>
    </source>
</evidence>
<dbReference type="AlphaFoldDB" id="A0AAE0ME94"/>
<feature type="region of interest" description="Disordered" evidence="7">
    <location>
        <begin position="95"/>
        <end position="128"/>
    </location>
</feature>
<keyword evidence="9" id="KW-1185">Reference proteome</keyword>
<dbReference type="SUPFAM" id="SSF57959">
    <property type="entry name" value="Leucine zipper domain"/>
    <property type="match status" value="1"/>
</dbReference>
<dbReference type="InterPro" id="IPR046347">
    <property type="entry name" value="bZIP_sf"/>
</dbReference>
<name>A0AAE0ME94_9PEZI</name>